<feature type="region of interest" description="Disordered" evidence="1">
    <location>
        <begin position="1"/>
        <end position="34"/>
    </location>
</feature>
<dbReference type="AlphaFoldDB" id="G4SX86"/>
<accession>G4SX86</accession>
<dbReference type="HOGENOM" id="CLU_3374594_0_0_6"/>
<name>G4SX86_META2</name>
<evidence type="ECO:0000313" key="2">
    <source>
        <dbReference type="EMBL" id="CCE24242.1"/>
    </source>
</evidence>
<proteinExistence type="predicted"/>
<evidence type="ECO:0000256" key="1">
    <source>
        <dbReference type="SAM" id="MobiDB-lite"/>
    </source>
</evidence>
<protein>
    <submittedName>
        <fullName evidence="2">Uncharacterized protein</fullName>
    </submittedName>
</protein>
<dbReference type="Proteomes" id="UP000008315">
    <property type="component" value="Chromosome"/>
</dbReference>
<organism evidence="2 3">
    <name type="scientific">Methylotuvimicrobium alcaliphilum (strain DSM 19304 / NCIMB 14124 / VKM B-2133 / 20Z)</name>
    <name type="common">Methylomicrobium alcaliphilum</name>
    <dbReference type="NCBI Taxonomy" id="1091494"/>
    <lineage>
        <taxon>Bacteria</taxon>
        <taxon>Pseudomonadati</taxon>
        <taxon>Pseudomonadota</taxon>
        <taxon>Gammaproteobacteria</taxon>
        <taxon>Methylococcales</taxon>
        <taxon>Methylococcaceae</taxon>
        <taxon>Methylotuvimicrobium</taxon>
    </lineage>
</organism>
<gene>
    <name evidence="2" type="ordered locus">MEALZ_2567</name>
</gene>
<reference evidence="3" key="1">
    <citation type="journal article" date="2012" name="J. Bacteriol.">
        <title>Genome sequence of the haloalkaliphilic methanotrophic bacterium Methylomicrobium alcaliphilum 20Z.</title>
        <authorList>
            <person name="Vuilleumier S."/>
            <person name="Khmelenina V.N."/>
            <person name="Bringel F."/>
            <person name="Reshetnikov A.S."/>
            <person name="Lajus A."/>
            <person name="Mangenot S."/>
            <person name="Rouy Z."/>
            <person name="Op den Camp H.J."/>
            <person name="Jetten M.S."/>
            <person name="Dispirito A.A."/>
            <person name="Dunfield P."/>
            <person name="Klotz M.G."/>
            <person name="Semrau J.D."/>
            <person name="Stein L.Y."/>
            <person name="Barbe V."/>
            <person name="Medigue C."/>
            <person name="Trotsenko Y.A."/>
            <person name="Kalyuzhnaya M.G."/>
        </authorList>
    </citation>
    <scope>NUCLEOTIDE SEQUENCE [LARGE SCALE GENOMIC DNA]</scope>
    <source>
        <strain evidence="3">DSM 19304 / NCIMB 14124 / VKM B-2133 / 20Z</strain>
    </source>
</reference>
<dbReference type="STRING" id="1091494.MEALZ_2567"/>
<keyword evidence="3" id="KW-1185">Reference proteome</keyword>
<evidence type="ECO:0000313" key="3">
    <source>
        <dbReference type="Proteomes" id="UP000008315"/>
    </source>
</evidence>
<dbReference type="KEGG" id="mah:MEALZ_2567"/>
<dbReference type="EMBL" id="FO082060">
    <property type="protein sequence ID" value="CCE24242.1"/>
    <property type="molecule type" value="Genomic_DNA"/>
</dbReference>
<sequence>MNPGAIIGDETSGQAAARDDTVSGSGMLEDAQSL</sequence>